<dbReference type="AlphaFoldDB" id="A0AAJ2MZK0"/>
<keyword evidence="6" id="KW-0418">Kinase</keyword>
<dbReference type="CDD" id="cd00130">
    <property type="entry name" value="PAS"/>
    <property type="match status" value="2"/>
</dbReference>
<evidence type="ECO:0000256" key="8">
    <source>
        <dbReference type="ARBA" id="ARBA00023012"/>
    </source>
</evidence>
<dbReference type="PROSITE" id="PS50112">
    <property type="entry name" value="PAS"/>
    <property type="match status" value="1"/>
</dbReference>
<dbReference type="InterPro" id="IPR011006">
    <property type="entry name" value="CheY-like_superfamily"/>
</dbReference>
<dbReference type="InterPro" id="IPR001610">
    <property type="entry name" value="PAC"/>
</dbReference>
<dbReference type="Gene3D" id="3.30.450.20">
    <property type="entry name" value="PAS domain"/>
    <property type="match status" value="4"/>
</dbReference>
<evidence type="ECO:0000256" key="2">
    <source>
        <dbReference type="ARBA" id="ARBA00012438"/>
    </source>
</evidence>
<dbReference type="InterPro" id="IPR013767">
    <property type="entry name" value="PAS_fold"/>
</dbReference>
<name>A0AAJ2MZK0_STEMA</name>
<keyword evidence="4" id="KW-0808">Transferase</keyword>
<keyword evidence="7" id="KW-0067">ATP-binding</keyword>
<dbReference type="Pfam" id="PF02518">
    <property type="entry name" value="HATPase_c"/>
    <property type="match status" value="1"/>
</dbReference>
<gene>
    <name evidence="14" type="ORF">ROV92_11900</name>
</gene>
<dbReference type="InterPro" id="IPR003661">
    <property type="entry name" value="HisK_dim/P_dom"/>
</dbReference>
<dbReference type="InterPro" id="IPR013655">
    <property type="entry name" value="PAS_fold_3"/>
</dbReference>
<proteinExistence type="predicted"/>
<feature type="domain" description="PAC" evidence="13">
    <location>
        <begin position="327"/>
        <end position="379"/>
    </location>
</feature>
<dbReference type="Pfam" id="PF00072">
    <property type="entry name" value="Response_reg"/>
    <property type="match status" value="1"/>
</dbReference>
<evidence type="ECO:0000256" key="3">
    <source>
        <dbReference type="ARBA" id="ARBA00022553"/>
    </source>
</evidence>
<dbReference type="CDD" id="cd00082">
    <property type="entry name" value="HisKA"/>
    <property type="match status" value="1"/>
</dbReference>
<organism evidence="14 15">
    <name type="scientific">Stenotrophomonas maltophilia</name>
    <name type="common">Pseudomonas maltophilia</name>
    <name type="synonym">Xanthomonas maltophilia</name>
    <dbReference type="NCBI Taxonomy" id="40324"/>
    <lineage>
        <taxon>Bacteria</taxon>
        <taxon>Pseudomonadati</taxon>
        <taxon>Pseudomonadota</taxon>
        <taxon>Gammaproteobacteria</taxon>
        <taxon>Lysobacterales</taxon>
        <taxon>Lysobacteraceae</taxon>
        <taxon>Stenotrophomonas</taxon>
        <taxon>Stenotrophomonas maltophilia group</taxon>
    </lineage>
</organism>
<evidence type="ECO:0000256" key="9">
    <source>
        <dbReference type="PROSITE-ProRule" id="PRU00169"/>
    </source>
</evidence>
<evidence type="ECO:0000256" key="7">
    <source>
        <dbReference type="ARBA" id="ARBA00022840"/>
    </source>
</evidence>
<evidence type="ECO:0000259" key="10">
    <source>
        <dbReference type="PROSITE" id="PS50109"/>
    </source>
</evidence>
<dbReference type="Pfam" id="PF08447">
    <property type="entry name" value="PAS_3"/>
    <property type="match status" value="1"/>
</dbReference>
<feature type="domain" description="Histidine kinase" evidence="10">
    <location>
        <begin position="541"/>
        <end position="765"/>
    </location>
</feature>
<reference evidence="14" key="1">
    <citation type="submission" date="2023-07" db="EMBL/GenBank/DDBJ databases">
        <title>Comparative genomics of clinical Stenotrophomonas maltophilia isolates reveals regions of diversity which correlate with colonization and persistence in vivo.</title>
        <authorList>
            <person name="Mcdaniel M.S."/>
            <person name="Swords W.E."/>
            <person name="Sumpter N.A."/>
            <person name="Lindgren N.R."/>
            <person name="Billiot C.E."/>
        </authorList>
    </citation>
    <scope>NUCLEOTIDE SEQUENCE</scope>
    <source>
        <strain evidence="14">Ism4</strain>
    </source>
</reference>
<dbReference type="SUPFAM" id="SSF47384">
    <property type="entry name" value="Homodimeric domain of signal transducing histidine kinase"/>
    <property type="match status" value="1"/>
</dbReference>
<dbReference type="Proteomes" id="UP001251948">
    <property type="component" value="Unassembled WGS sequence"/>
</dbReference>
<keyword evidence="5" id="KW-0547">Nucleotide-binding</keyword>
<dbReference type="SUPFAM" id="SSF55874">
    <property type="entry name" value="ATPase domain of HSP90 chaperone/DNA topoisomerase II/histidine kinase"/>
    <property type="match status" value="1"/>
</dbReference>
<dbReference type="GO" id="GO:0005524">
    <property type="term" value="F:ATP binding"/>
    <property type="evidence" value="ECO:0007669"/>
    <property type="project" value="UniProtKB-KW"/>
</dbReference>
<evidence type="ECO:0000256" key="6">
    <source>
        <dbReference type="ARBA" id="ARBA00022777"/>
    </source>
</evidence>
<dbReference type="InterPro" id="IPR036097">
    <property type="entry name" value="HisK_dim/P_sf"/>
</dbReference>
<dbReference type="PROSITE" id="PS50113">
    <property type="entry name" value="PAC"/>
    <property type="match status" value="2"/>
</dbReference>
<dbReference type="InterPro" id="IPR035965">
    <property type="entry name" value="PAS-like_dom_sf"/>
</dbReference>
<dbReference type="PANTHER" id="PTHR43065:SF42">
    <property type="entry name" value="TWO-COMPONENT SENSOR PPRA"/>
    <property type="match status" value="1"/>
</dbReference>
<dbReference type="Pfam" id="PF00512">
    <property type="entry name" value="HisKA"/>
    <property type="match status" value="1"/>
</dbReference>
<evidence type="ECO:0000256" key="1">
    <source>
        <dbReference type="ARBA" id="ARBA00000085"/>
    </source>
</evidence>
<dbReference type="EMBL" id="JAVSKO010000004">
    <property type="protein sequence ID" value="MDT3468689.1"/>
    <property type="molecule type" value="Genomic_DNA"/>
</dbReference>
<dbReference type="PROSITE" id="PS50110">
    <property type="entry name" value="RESPONSE_REGULATORY"/>
    <property type="match status" value="1"/>
</dbReference>
<feature type="domain" description="Response regulatory" evidence="11">
    <location>
        <begin position="788"/>
        <end position="904"/>
    </location>
</feature>
<dbReference type="PRINTS" id="PR00344">
    <property type="entry name" value="BCTRLSENSOR"/>
</dbReference>
<dbReference type="InterPro" id="IPR000014">
    <property type="entry name" value="PAS"/>
</dbReference>
<comment type="caution">
    <text evidence="14">The sequence shown here is derived from an EMBL/GenBank/DDBJ whole genome shotgun (WGS) entry which is preliminary data.</text>
</comment>
<dbReference type="SUPFAM" id="SSF52172">
    <property type="entry name" value="CheY-like"/>
    <property type="match status" value="1"/>
</dbReference>
<evidence type="ECO:0000259" key="11">
    <source>
        <dbReference type="PROSITE" id="PS50110"/>
    </source>
</evidence>
<dbReference type="Gene3D" id="3.40.50.2300">
    <property type="match status" value="1"/>
</dbReference>
<dbReference type="RefSeq" id="WP_312562396.1">
    <property type="nucleotide sequence ID" value="NZ_JAVSKO010000004.1"/>
</dbReference>
<dbReference type="Pfam" id="PF00989">
    <property type="entry name" value="PAS"/>
    <property type="match status" value="1"/>
</dbReference>
<dbReference type="SMART" id="SM00091">
    <property type="entry name" value="PAS"/>
    <property type="match status" value="3"/>
</dbReference>
<feature type="modified residue" description="4-aspartylphosphate" evidence="9">
    <location>
        <position position="838"/>
    </location>
</feature>
<dbReference type="GO" id="GO:0000155">
    <property type="term" value="F:phosphorelay sensor kinase activity"/>
    <property type="evidence" value="ECO:0007669"/>
    <property type="project" value="InterPro"/>
</dbReference>
<dbReference type="SUPFAM" id="SSF55785">
    <property type="entry name" value="PYP-like sensor domain (PAS domain)"/>
    <property type="match status" value="4"/>
</dbReference>
<dbReference type="InterPro" id="IPR013656">
    <property type="entry name" value="PAS_4"/>
</dbReference>
<feature type="domain" description="PAC" evidence="13">
    <location>
        <begin position="451"/>
        <end position="503"/>
    </location>
</feature>
<dbReference type="SMART" id="SM00387">
    <property type="entry name" value="HATPase_c"/>
    <property type="match status" value="1"/>
</dbReference>
<dbReference type="InterPro" id="IPR001789">
    <property type="entry name" value="Sig_transdc_resp-reg_receiver"/>
</dbReference>
<dbReference type="GO" id="GO:0006355">
    <property type="term" value="P:regulation of DNA-templated transcription"/>
    <property type="evidence" value="ECO:0007669"/>
    <property type="project" value="InterPro"/>
</dbReference>
<sequence>MLNSPESMYLVWGPELVFLFNDAYAPILGPRLPQAMGAPLRTLWADAWPAVREPIERAFAGQGSRFENVPVAMNRYGQPEDTWWTFSFSPLYGGDEQVAGAFCVTKEVTGMIVAQQKLARENERLIALFEKSPMFMAFLTGPEHRIALVNPGYEKLIGHREVVGRPLVEALPEALDQGYVDLLDEVYRTGEPYIGRKVAYDSGVPQPGFGPRHIVDVVFQPCKDEAGQVNGIFVQGLDLTPQVALEQHLSLTEARHRQIMDSARDYAMIATDMDGLITLWNRGAEETLGWHESEVLGQHAGLLYLQDDLQANRFQHNMQHALLHGGLSGERWLRRRDGGRFWAQGSMTLLRGGEGEAVGFVVVFRDRTSERTAADALAQSERRLAALVSAATQSLYSISADWQQMSLIYRQGDAAELHDAQGSWREQLVHPGDRLAVDAAIDEALQATSALEVEHRTLLPDASVRWVQLRAVPLLDDHGRVKEWFGAASDITDRRIAQQRLQQLTLTLEERVQARTAELMAMEERLRQGQKMESLGQLTGGIAHDFNNMLTAVSMGLELLEMRVEQGRVDGLERYLEMARSGADRAAALTQRLLAFSRRQTLAPSSVRVAALVSGMLDILNRSIGPSINIETRFEDFEDAVRVDAPQLENALLNLCINARDAMPGGGTIIISSSTEALAGTRSERLGLPAGDYVRLSVRDTGTGMDASVLEKVFEPFFTTKPIGQGTGLGLSMIYGFTRQSGGQVDVESAPGAGTTMHLYLPKSDPAQAVDVAPPSAMPLKPASASRSVLLVEDEDAIRGLVRDVLSGLGHAVTEAANGSEALALLDSGQHFDLLVTDVGLTGTLNGRQVADAGRQRRRDLPVLFITGYAASAAVGGEHLEPGMEILTKPFKAVELERRVDQLLSRSGREWSVDAQDLPAA</sequence>
<dbReference type="InterPro" id="IPR005467">
    <property type="entry name" value="His_kinase_dom"/>
</dbReference>
<dbReference type="InterPro" id="IPR004358">
    <property type="entry name" value="Sig_transdc_His_kin-like_C"/>
</dbReference>
<dbReference type="Pfam" id="PF08448">
    <property type="entry name" value="PAS_4"/>
    <property type="match status" value="1"/>
</dbReference>
<keyword evidence="3 9" id="KW-0597">Phosphoprotein</keyword>
<evidence type="ECO:0000313" key="14">
    <source>
        <dbReference type="EMBL" id="MDT3468689.1"/>
    </source>
</evidence>
<dbReference type="PANTHER" id="PTHR43065">
    <property type="entry name" value="SENSOR HISTIDINE KINASE"/>
    <property type="match status" value="1"/>
</dbReference>
<evidence type="ECO:0000259" key="12">
    <source>
        <dbReference type="PROSITE" id="PS50112"/>
    </source>
</evidence>
<dbReference type="InterPro" id="IPR000700">
    <property type="entry name" value="PAS-assoc_C"/>
</dbReference>
<dbReference type="PROSITE" id="PS50109">
    <property type="entry name" value="HIS_KIN"/>
    <property type="match status" value="1"/>
</dbReference>
<evidence type="ECO:0000259" key="13">
    <source>
        <dbReference type="PROSITE" id="PS50113"/>
    </source>
</evidence>
<dbReference type="EC" id="2.7.13.3" evidence="2"/>
<feature type="domain" description="PAS" evidence="12">
    <location>
        <begin position="252"/>
        <end position="325"/>
    </location>
</feature>
<accession>A0AAJ2MZK0</accession>
<dbReference type="InterPro" id="IPR003594">
    <property type="entry name" value="HATPase_dom"/>
</dbReference>
<dbReference type="SMART" id="SM00448">
    <property type="entry name" value="REC"/>
    <property type="match status" value="1"/>
</dbReference>
<evidence type="ECO:0000256" key="5">
    <source>
        <dbReference type="ARBA" id="ARBA00022741"/>
    </source>
</evidence>
<dbReference type="InterPro" id="IPR036890">
    <property type="entry name" value="HATPase_C_sf"/>
</dbReference>
<dbReference type="Gene3D" id="1.10.287.130">
    <property type="match status" value="1"/>
</dbReference>
<dbReference type="NCBIfam" id="TIGR00229">
    <property type="entry name" value="sensory_box"/>
    <property type="match status" value="2"/>
</dbReference>
<protein>
    <recommendedName>
        <fullName evidence="2">histidine kinase</fullName>
        <ecNumber evidence="2">2.7.13.3</ecNumber>
    </recommendedName>
</protein>
<dbReference type="SMART" id="SM00388">
    <property type="entry name" value="HisKA"/>
    <property type="match status" value="1"/>
</dbReference>
<dbReference type="SMART" id="SM00086">
    <property type="entry name" value="PAC"/>
    <property type="match status" value="2"/>
</dbReference>
<comment type="catalytic activity">
    <reaction evidence="1">
        <text>ATP + protein L-histidine = ADP + protein N-phospho-L-histidine.</text>
        <dbReference type="EC" id="2.7.13.3"/>
    </reaction>
</comment>
<evidence type="ECO:0000256" key="4">
    <source>
        <dbReference type="ARBA" id="ARBA00022679"/>
    </source>
</evidence>
<dbReference type="Gene3D" id="3.30.565.10">
    <property type="entry name" value="Histidine kinase-like ATPase, C-terminal domain"/>
    <property type="match status" value="1"/>
</dbReference>
<keyword evidence="8" id="KW-0902">Two-component regulatory system</keyword>
<evidence type="ECO:0000313" key="15">
    <source>
        <dbReference type="Proteomes" id="UP001251948"/>
    </source>
</evidence>